<evidence type="ECO:0000256" key="2">
    <source>
        <dbReference type="ARBA" id="ARBA00029447"/>
    </source>
</evidence>
<dbReference type="InterPro" id="IPR004089">
    <property type="entry name" value="MCPsignal_dom"/>
</dbReference>
<evidence type="ECO:0000256" key="4">
    <source>
        <dbReference type="SAM" id="MobiDB-lite"/>
    </source>
</evidence>
<protein>
    <submittedName>
        <fullName evidence="7">Methyl-accepting chemotaxis protein</fullName>
    </submittedName>
</protein>
<dbReference type="SMART" id="SM00283">
    <property type="entry name" value="MA"/>
    <property type="match status" value="1"/>
</dbReference>
<keyword evidence="5" id="KW-1133">Transmembrane helix</keyword>
<dbReference type="Pfam" id="PF00015">
    <property type="entry name" value="MCPsignal"/>
    <property type="match status" value="1"/>
</dbReference>
<gene>
    <name evidence="7" type="ORF">BPA_0120700</name>
</gene>
<feature type="transmembrane region" description="Helical" evidence="5">
    <location>
        <begin position="353"/>
        <end position="378"/>
    </location>
</feature>
<keyword evidence="5" id="KW-0472">Membrane</keyword>
<dbReference type="PANTHER" id="PTHR43531:SF11">
    <property type="entry name" value="METHYL-ACCEPTING CHEMOTAXIS PROTEIN 3"/>
    <property type="match status" value="1"/>
</dbReference>
<evidence type="ECO:0000256" key="5">
    <source>
        <dbReference type="SAM" id="Phobius"/>
    </source>
</evidence>
<dbReference type="PANTHER" id="PTHR43531">
    <property type="entry name" value="PROTEIN ICFG"/>
    <property type="match status" value="1"/>
</dbReference>
<keyword evidence="5" id="KW-0812">Transmembrane</keyword>
<sequence>MINLRGRFMLKIKHRFIGFLFLYLLITILFISLIFKFILGSYLESYYKQVTRAQIRRAAFAVQALLDTFYIIIDGASSNLALETMSEYSFIKNGGNIFSEVELDRLREHSKIVLDAVKGNKKYRNRVYDILFNLKLDTFYEEFAFLDFEGKIIVSTRHANNIDFGQSESNTEYFKRSVEEYKKRELNFIGWYPGLTEGIAGEVAIRSHYKDKKTSAIVVPVYSAEDKVFLGYLVGYLLDDVIRDKLDRSRFGFYNRGNLLYLDPYNNLVNPLIEYNESSKVSAKFLSVLKDVLTKPPLKPLVRGQIPVYQIERVYFPEMKLYNYCAILPIRSEFGDNSGILVARIPYEDIYGVIYSLAFKFIVCAILGVIILVVILSVKLESIISFRLNLVRKLVKEIVQGNLDKDYVINDKYNYSDELGSLGLQIVKMRDAISDSIVSVLKNISYVNKVSVEVANSSQNLSSSALQQASTLEEMTANIEQISSGVEMSVTHSRETEEIALITNENAQIGGKAVEESVVAMQSIVEKVSVIEEIARKTNLLALNAAIEAARAGDEGKGFAVVASEIRKLADLSKESALEIGELVEENSRLATEAGLIFKDMLPEIEKTTNLVKKIFEGSYKQNDQIIQFKEALDQVGEVVQASASSSEELSSMADRMLEKAQELKQVISFFKVKDFEVAAFDKLNAGDDVLMTGSLTSLNKDNNSSLGDRQDDIHGDSNVSYESINKRVDPKKAIDVVDKDLDFDEDFSDF</sequence>
<reference evidence="7" key="1">
    <citation type="submission" date="2016-10" db="EMBL/GenBank/DDBJ databases">
        <title>Comparative Genomics of Relapsing Fever Spirochetes.</title>
        <authorList>
            <person name="Schwan T.G."/>
            <person name="Raffel S.J."/>
            <person name="Porcella S.F."/>
            <person name="Martens C.A."/>
            <person name="Bruno D.P."/>
            <person name="Ricklefs S.M."/>
            <person name="Barbian K.B."/>
        </authorList>
    </citation>
    <scope>NUCLEOTIDE SEQUENCE</scope>
    <source>
        <strain evidence="7">SLO</strain>
    </source>
</reference>
<evidence type="ECO:0000313" key="7">
    <source>
        <dbReference type="EMBL" id="AHH09246.1"/>
    </source>
</evidence>
<feature type="transmembrane region" description="Helical" evidence="5">
    <location>
        <begin position="20"/>
        <end position="43"/>
    </location>
</feature>
<dbReference type="SUPFAM" id="SSF58104">
    <property type="entry name" value="Methyl-accepting chemotaxis protein (MCP) signaling domain"/>
    <property type="match status" value="1"/>
</dbReference>
<feature type="region of interest" description="Disordered" evidence="4">
    <location>
        <begin position="701"/>
        <end position="721"/>
    </location>
</feature>
<evidence type="ECO:0000259" key="6">
    <source>
        <dbReference type="PROSITE" id="PS50111"/>
    </source>
</evidence>
<feature type="domain" description="Methyl-accepting transducer" evidence="6">
    <location>
        <begin position="443"/>
        <end position="658"/>
    </location>
</feature>
<keyword evidence="3" id="KW-0807">Transducer</keyword>
<dbReference type="PROSITE" id="PS50111">
    <property type="entry name" value="CHEMOTAXIS_TRANSDUC_2"/>
    <property type="match status" value="1"/>
</dbReference>
<dbReference type="InterPro" id="IPR051310">
    <property type="entry name" value="MCP_chemotaxis"/>
</dbReference>
<keyword evidence="1" id="KW-0145">Chemotaxis</keyword>
<dbReference type="EMBL" id="CP005851">
    <property type="protein sequence ID" value="AHH09246.1"/>
    <property type="molecule type" value="Genomic_DNA"/>
</dbReference>
<evidence type="ECO:0000256" key="3">
    <source>
        <dbReference type="PROSITE-ProRule" id="PRU00284"/>
    </source>
</evidence>
<organism evidence="7 8">
    <name type="scientific">Borrelia parkeri SLO</name>
    <dbReference type="NCBI Taxonomy" id="1313294"/>
    <lineage>
        <taxon>Bacteria</taxon>
        <taxon>Pseudomonadati</taxon>
        <taxon>Spirochaetota</taxon>
        <taxon>Spirochaetia</taxon>
        <taxon>Spirochaetales</taxon>
        <taxon>Borreliaceae</taxon>
        <taxon>Borrelia</taxon>
    </lineage>
</organism>
<name>A0ABN4C9I8_BORPR</name>
<keyword evidence="8" id="KW-1185">Reference proteome</keyword>
<proteinExistence type="inferred from homology"/>
<dbReference type="Gene3D" id="1.10.287.950">
    <property type="entry name" value="Methyl-accepting chemotaxis protein"/>
    <property type="match status" value="1"/>
</dbReference>
<dbReference type="Proteomes" id="UP000019331">
    <property type="component" value="Chromosome"/>
</dbReference>
<comment type="similarity">
    <text evidence="2">Belongs to the methyl-accepting chemotaxis (MCP) protein family.</text>
</comment>
<evidence type="ECO:0000256" key="1">
    <source>
        <dbReference type="ARBA" id="ARBA00022500"/>
    </source>
</evidence>
<accession>A0ABN4C9I8</accession>
<evidence type="ECO:0000313" key="8">
    <source>
        <dbReference type="Proteomes" id="UP000019331"/>
    </source>
</evidence>